<name>A0A5P0ZJF5_9LACO</name>
<evidence type="ECO:0000259" key="1">
    <source>
        <dbReference type="Pfam" id="PF04014"/>
    </source>
</evidence>
<evidence type="ECO:0000313" key="5">
    <source>
        <dbReference type="Proteomes" id="UP000436655"/>
    </source>
</evidence>
<dbReference type="Pfam" id="PF04014">
    <property type="entry name" value="MazE_antitoxin"/>
    <property type="match status" value="1"/>
</dbReference>
<reference evidence="2" key="2">
    <citation type="submission" date="2019-05" db="EMBL/GenBank/DDBJ databases">
        <authorList>
            <person name="Schuster J.A."/>
            <person name="Ehrmann M.A."/>
        </authorList>
    </citation>
    <scope>NUCLEOTIDE SEQUENCE</scope>
    <source>
        <strain evidence="2">TMW 1.2098</strain>
    </source>
</reference>
<dbReference type="EMBL" id="VDFN01000004">
    <property type="protein sequence ID" value="MQS45040.1"/>
    <property type="molecule type" value="Genomic_DNA"/>
</dbReference>
<protein>
    <submittedName>
        <fullName evidence="3">AbrB family transcriptional regulator</fullName>
    </submittedName>
</protein>
<sequence length="72" mass="8245">MDATFRVMIGSDNKITVPSEIVKKLNLKRGDLINVKLNTDGEIIIDMHETLWEKVEQQEKQYGNVSISDKNI</sequence>
<proteinExistence type="predicted"/>
<keyword evidence="5" id="KW-1185">Reference proteome</keyword>
<evidence type="ECO:0000313" key="4">
    <source>
        <dbReference type="Proteomes" id="UP000380386"/>
    </source>
</evidence>
<comment type="caution">
    <text evidence="3">The sequence shown here is derived from an EMBL/GenBank/DDBJ whole genome shotgun (WGS) entry which is preliminary data.</text>
</comment>
<reference evidence="4 5" key="1">
    <citation type="journal article" date="2019" name="Syst. Appl. Microbiol.">
        <title>Polyphasic characterization of two novel Lactobacillus spp. isolated from blown salami packages: Description of Lactobacillus halodurans sp. nov. and Lactobacillus salsicarnum sp. nov.</title>
        <authorList>
            <person name="Schuster J.A."/>
            <person name="Klingl A."/>
            <person name="Vogel R.F."/>
            <person name="Ehrmann M.A."/>
        </authorList>
    </citation>
    <scope>NUCLEOTIDE SEQUENCE [LARGE SCALE GENOMIC DNA]</scope>
    <source>
        <strain evidence="2 5">TMW 1.2098</strain>
        <strain evidence="3 4">TMW 1.2118</strain>
    </source>
</reference>
<dbReference type="AlphaFoldDB" id="A0A5P0ZJF5"/>
<dbReference type="Proteomes" id="UP000436655">
    <property type="component" value="Unassembled WGS sequence"/>
</dbReference>
<organism evidence="3 4">
    <name type="scientific">Companilactobacillus mishanensis</name>
    <dbReference type="NCBI Taxonomy" id="2486008"/>
    <lineage>
        <taxon>Bacteria</taxon>
        <taxon>Bacillati</taxon>
        <taxon>Bacillota</taxon>
        <taxon>Bacilli</taxon>
        <taxon>Lactobacillales</taxon>
        <taxon>Lactobacillaceae</taxon>
        <taxon>Companilactobacillus</taxon>
    </lineage>
</organism>
<dbReference type="OrthoDB" id="582905at2"/>
<evidence type="ECO:0000313" key="2">
    <source>
        <dbReference type="EMBL" id="MQS45040.1"/>
    </source>
</evidence>
<dbReference type="InterPro" id="IPR007159">
    <property type="entry name" value="SpoVT-AbrB_dom"/>
</dbReference>
<feature type="domain" description="SpoVT-AbrB" evidence="1">
    <location>
        <begin position="15"/>
        <end position="45"/>
    </location>
</feature>
<dbReference type="SUPFAM" id="SSF89447">
    <property type="entry name" value="AbrB/MazE/MraZ-like"/>
    <property type="match status" value="1"/>
</dbReference>
<gene>
    <name evidence="3" type="ORF">FHL02_09365</name>
    <name evidence="2" type="ORF">FHL03_06025</name>
</gene>
<dbReference type="RefSeq" id="WP_125704501.1">
    <property type="nucleotide sequence ID" value="NZ_JBHTOO010000004.1"/>
</dbReference>
<evidence type="ECO:0000313" key="3">
    <source>
        <dbReference type="EMBL" id="MQS53230.1"/>
    </source>
</evidence>
<dbReference type="Proteomes" id="UP000380386">
    <property type="component" value="Unassembled WGS sequence"/>
</dbReference>
<dbReference type="EMBL" id="VDFM01000013">
    <property type="protein sequence ID" value="MQS53230.1"/>
    <property type="molecule type" value="Genomic_DNA"/>
</dbReference>
<accession>A0A5P0ZJF5</accession>
<dbReference type="Gene3D" id="2.10.260.10">
    <property type="match status" value="1"/>
</dbReference>
<dbReference type="GO" id="GO:0003677">
    <property type="term" value="F:DNA binding"/>
    <property type="evidence" value="ECO:0007669"/>
    <property type="project" value="InterPro"/>
</dbReference>
<dbReference type="InterPro" id="IPR037914">
    <property type="entry name" value="SpoVT-AbrB_sf"/>
</dbReference>